<comment type="similarity">
    <text evidence="10">Belongs to the ELO family.</text>
</comment>
<comment type="catalytic activity">
    <reaction evidence="10">
        <text>an acyl-CoA + malonyl-CoA + H(+) = a 3-oxoacyl-CoA + CO2 + CoA</text>
        <dbReference type="Rhea" id="RHEA:50252"/>
        <dbReference type="ChEBI" id="CHEBI:15378"/>
        <dbReference type="ChEBI" id="CHEBI:16526"/>
        <dbReference type="ChEBI" id="CHEBI:57287"/>
        <dbReference type="ChEBI" id="CHEBI:57384"/>
        <dbReference type="ChEBI" id="CHEBI:58342"/>
        <dbReference type="ChEBI" id="CHEBI:90726"/>
    </reaction>
    <physiologicalReaction direction="left-to-right" evidence="10">
        <dbReference type="Rhea" id="RHEA:50253"/>
    </physiologicalReaction>
</comment>
<evidence type="ECO:0000256" key="8">
    <source>
        <dbReference type="ARBA" id="ARBA00023136"/>
    </source>
</evidence>
<evidence type="ECO:0000256" key="5">
    <source>
        <dbReference type="ARBA" id="ARBA00022832"/>
    </source>
</evidence>
<evidence type="ECO:0000256" key="6">
    <source>
        <dbReference type="ARBA" id="ARBA00022989"/>
    </source>
</evidence>
<keyword evidence="5 10" id="KW-0276">Fatty acid metabolism</keyword>
<dbReference type="EMBL" id="BACD03000003">
    <property type="protein sequence ID" value="GAO46340.1"/>
    <property type="molecule type" value="Genomic_DNA"/>
</dbReference>
<dbReference type="EC" id="2.3.1.-" evidence="10"/>
<dbReference type="GO" id="GO:0019367">
    <property type="term" value="P:fatty acid elongation, saturated fatty acid"/>
    <property type="evidence" value="ECO:0007669"/>
    <property type="project" value="TreeGrafter"/>
</dbReference>
<keyword evidence="12" id="KW-1185">Reference proteome</keyword>
<evidence type="ECO:0000256" key="2">
    <source>
        <dbReference type="ARBA" id="ARBA00022516"/>
    </source>
</evidence>
<evidence type="ECO:0000256" key="3">
    <source>
        <dbReference type="ARBA" id="ARBA00022679"/>
    </source>
</evidence>
<dbReference type="PANTHER" id="PTHR11157">
    <property type="entry name" value="FATTY ACID ACYL TRANSFERASE-RELATED"/>
    <property type="match status" value="1"/>
</dbReference>
<dbReference type="GO" id="GO:0034625">
    <property type="term" value="P:fatty acid elongation, monounsaturated fatty acid"/>
    <property type="evidence" value="ECO:0007669"/>
    <property type="project" value="TreeGrafter"/>
</dbReference>
<evidence type="ECO:0000256" key="10">
    <source>
        <dbReference type="RuleBase" id="RU361115"/>
    </source>
</evidence>
<dbReference type="Proteomes" id="UP000033140">
    <property type="component" value="Unassembled WGS sequence"/>
</dbReference>
<evidence type="ECO:0000256" key="4">
    <source>
        <dbReference type="ARBA" id="ARBA00022692"/>
    </source>
</evidence>
<dbReference type="GO" id="GO:0009922">
    <property type="term" value="F:fatty acid elongase activity"/>
    <property type="evidence" value="ECO:0007669"/>
    <property type="project" value="InterPro"/>
</dbReference>
<dbReference type="GO" id="GO:0005789">
    <property type="term" value="C:endoplasmic reticulum membrane"/>
    <property type="evidence" value="ECO:0007669"/>
    <property type="project" value="TreeGrafter"/>
</dbReference>
<dbReference type="AlphaFoldDB" id="A0A0E9NAB0"/>
<keyword evidence="2 10" id="KW-0444">Lipid biosynthesis</keyword>
<sequence length="312" mass="35445">MQYIAFNNQSAIATQTAAGLYEAIAKGDHVYPSRPKQWIPFPETYGTMMDYKTPIITALIYSTCVHLINKTRGRGPAPRFTHSLWFKALVLAHNAFLCVYSVWTFIHGFRQVSAQFGAGLATGQFGKAFCDQFPLQDNLVDNLINYYGYLFYLSKFYEIFDTIIILVKNKKSSLLQTYHHSGAMITMWAGIRYQAPPIWIFIVFNSFIHSIMYFYYTVSTLRLPFPRVLKRSLTTLQITQFLVGGSTAASYLFVDSCLKAPGQIWAVILNVAYLTPLTYLFCQFFIASYLKGPSSKASTKQAKKINESIEAQ</sequence>
<dbReference type="InterPro" id="IPR002076">
    <property type="entry name" value="ELO_fam"/>
</dbReference>
<dbReference type="OMA" id="WASIRFE"/>
<keyword evidence="4 10" id="KW-0812">Transmembrane</keyword>
<keyword evidence="6 10" id="KW-1133">Transmembrane helix</keyword>
<keyword evidence="3 10" id="KW-0808">Transferase</keyword>
<dbReference type="STRING" id="698492.A0A0E9NAB0"/>
<dbReference type="Pfam" id="PF01151">
    <property type="entry name" value="ELO"/>
    <property type="match status" value="1"/>
</dbReference>
<comment type="caution">
    <text evidence="11">The sequence shown here is derived from an EMBL/GenBank/DDBJ whole genome shotgun (WGS) entry which is preliminary data.</text>
</comment>
<evidence type="ECO:0000256" key="7">
    <source>
        <dbReference type="ARBA" id="ARBA00023098"/>
    </source>
</evidence>
<evidence type="ECO:0000313" key="11">
    <source>
        <dbReference type="EMBL" id="GAO46340.1"/>
    </source>
</evidence>
<reference evidence="11 12" key="1">
    <citation type="journal article" date="2011" name="J. Gen. Appl. Microbiol.">
        <title>Draft genome sequencing of the enigmatic yeast Saitoella complicata.</title>
        <authorList>
            <person name="Nishida H."/>
            <person name="Hamamoto M."/>
            <person name="Sugiyama J."/>
        </authorList>
    </citation>
    <scope>NUCLEOTIDE SEQUENCE [LARGE SCALE GENOMIC DNA]</scope>
    <source>
        <strain evidence="11 12">NRRL Y-17804</strain>
    </source>
</reference>
<feature type="transmembrane region" description="Helical" evidence="10">
    <location>
        <begin position="266"/>
        <end position="290"/>
    </location>
</feature>
<feature type="transmembrane region" description="Helical" evidence="10">
    <location>
        <begin position="84"/>
        <end position="106"/>
    </location>
</feature>
<dbReference type="GO" id="GO:0030148">
    <property type="term" value="P:sphingolipid biosynthetic process"/>
    <property type="evidence" value="ECO:0007669"/>
    <property type="project" value="TreeGrafter"/>
</dbReference>
<evidence type="ECO:0000256" key="9">
    <source>
        <dbReference type="ARBA" id="ARBA00023160"/>
    </source>
</evidence>
<keyword evidence="9 10" id="KW-0275">Fatty acid biosynthesis</keyword>
<proteinExistence type="inferred from homology"/>
<feature type="transmembrane region" description="Helical" evidence="10">
    <location>
        <begin position="197"/>
        <end position="216"/>
    </location>
</feature>
<keyword evidence="8 10" id="KW-0472">Membrane</keyword>
<dbReference type="PANTHER" id="PTHR11157:SF169">
    <property type="entry name" value="ELONGATION OF FATTY ACIDS PROTEIN"/>
    <property type="match status" value="1"/>
</dbReference>
<dbReference type="GO" id="GO:0042761">
    <property type="term" value="P:very long-chain fatty acid biosynthetic process"/>
    <property type="evidence" value="ECO:0007669"/>
    <property type="project" value="TreeGrafter"/>
</dbReference>
<reference evidence="11 12" key="3">
    <citation type="journal article" date="2015" name="Genome Announc.">
        <title>Draft Genome Sequence of the Archiascomycetous Yeast Saitoella complicata.</title>
        <authorList>
            <person name="Yamauchi K."/>
            <person name="Kondo S."/>
            <person name="Hamamoto M."/>
            <person name="Takahashi Y."/>
            <person name="Ogura Y."/>
            <person name="Hayashi T."/>
            <person name="Nishida H."/>
        </authorList>
    </citation>
    <scope>NUCLEOTIDE SEQUENCE [LARGE SCALE GENOMIC DNA]</scope>
    <source>
        <strain evidence="11 12">NRRL Y-17804</strain>
    </source>
</reference>
<name>A0A0E9NAB0_SAICN</name>
<comment type="caution">
    <text evidence="10">Lacks conserved residue(s) required for the propagation of feature annotation.</text>
</comment>
<accession>A0A0E9NAB0</accession>
<organism evidence="11 12">
    <name type="scientific">Saitoella complicata (strain BCRC 22490 / CBS 7301 / JCM 7358 / NBRC 10748 / NRRL Y-17804)</name>
    <dbReference type="NCBI Taxonomy" id="698492"/>
    <lineage>
        <taxon>Eukaryota</taxon>
        <taxon>Fungi</taxon>
        <taxon>Dikarya</taxon>
        <taxon>Ascomycota</taxon>
        <taxon>Taphrinomycotina</taxon>
        <taxon>Taphrinomycotina incertae sedis</taxon>
        <taxon>Saitoella</taxon>
    </lineage>
</organism>
<evidence type="ECO:0000313" key="12">
    <source>
        <dbReference type="Proteomes" id="UP000033140"/>
    </source>
</evidence>
<reference evidence="11 12" key="2">
    <citation type="journal article" date="2014" name="J. Gen. Appl. Microbiol.">
        <title>The early diverging ascomycetous budding yeast Saitoella complicata has three histone deacetylases belonging to the Clr6, Hos2, and Rpd3 lineages.</title>
        <authorList>
            <person name="Nishida H."/>
            <person name="Matsumoto T."/>
            <person name="Kondo S."/>
            <person name="Hamamoto M."/>
            <person name="Yoshikawa H."/>
        </authorList>
    </citation>
    <scope>NUCLEOTIDE SEQUENCE [LARGE SCALE GENOMIC DNA]</scope>
    <source>
        <strain evidence="11 12">NRRL Y-17804</strain>
    </source>
</reference>
<gene>
    <name evidence="11" type="ORF">G7K_0572-t1</name>
</gene>
<protein>
    <recommendedName>
        <fullName evidence="10">Elongation of fatty acids protein</fullName>
        <ecNumber evidence="10">2.3.1.-</ecNumber>
    </recommendedName>
</protein>
<dbReference type="GO" id="GO:0034626">
    <property type="term" value="P:fatty acid elongation, polyunsaturated fatty acid"/>
    <property type="evidence" value="ECO:0007669"/>
    <property type="project" value="TreeGrafter"/>
</dbReference>
<evidence type="ECO:0000256" key="1">
    <source>
        <dbReference type="ARBA" id="ARBA00004141"/>
    </source>
</evidence>
<comment type="subcellular location">
    <subcellularLocation>
        <location evidence="1">Membrane</location>
        <topology evidence="1">Multi-pass membrane protein</topology>
    </subcellularLocation>
</comment>
<feature type="transmembrane region" description="Helical" evidence="10">
    <location>
        <begin position="236"/>
        <end position="254"/>
    </location>
</feature>
<keyword evidence="7 10" id="KW-0443">Lipid metabolism</keyword>